<dbReference type="Proteomes" id="UP000688137">
    <property type="component" value="Unassembled WGS sequence"/>
</dbReference>
<sequence length="86" mass="9852">MSSSRLVGSRIKEMLLGMKRYLNKINLITWSLDKFKFCLESIEKVGIRTFQKENNAGEKQQESPPKIEVKTNSTYQILAVKGSIKT</sequence>
<proteinExistence type="predicted"/>
<evidence type="ECO:0000313" key="2">
    <source>
        <dbReference type="Proteomes" id="UP000688137"/>
    </source>
</evidence>
<reference evidence="1" key="1">
    <citation type="submission" date="2021-01" db="EMBL/GenBank/DDBJ databases">
        <authorList>
            <consortium name="Genoscope - CEA"/>
            <person name="William W."/>
        </authorList>
    </citation>
    <scope>NUCLEOTIDE SEQUENCE</scope>
</reference>
<dbReference type="EMBL" id="CAJJDM010000019">
    <property type="protein sequence ID" value="CAD8053863.1"/>
    <property type="molecule type" value="Genomic_DNA"/>
</dbReference>
<protein>
    <submittedName>
        <fullName evidence="1">Uncharacterized protein</fullName>
    </submittedName>
</protein>
<evidence type="ECO:0000313" key="1">
    <source>
        <dbReference type="EMBL" id="CAD8053863.1"/>
    </source>
</evidence>
<name>A0A8S1KI01_PARPR</name>
<gene>
    <name evidence="1" type="ORF">PPRIM_AZ9-3.1.T0210144</name>
</gene>
<organism evidence="1 2">
    <name type="scientific">Paramecium primaurelia</name>
    <dbReference type="NCBI Taxonomy" id="5886"/>
    <lineage>
        <taxon>Eukaryota</taxon>
        <taxon>Sar</taxon>
        <taxon>Alveolata</taxon>
        <taxon>Ciliophora</taxon>
        <taxon>Intramacronucleata</taxon>
        <taxon>Oligohymenophorea</taxon>
        <taxon>Peniculida</taxon>
        <taxon>Parameciidae</taxon>
        <taxon>Paramecium</taxon>
    </lineage>
</organism>
<dbReference type="AlphaFoldDB" id="A0A8S1KI01"/>
<keyword evidence="2" id="KW-1185">Reference proteome</keyword>
<accession>A0A8S1KI01</accession>
<comment type="caution">
    <text evidence="1">The sequence shown here is derived from an EMBL/GenBank/DDBJ whole genome shotgun (WGS) entry which is preliminary data.</text>
</comment>